<name>A0A930Y7N9_9ACTN</name>
<evidence type="ECO:0000313" key="7">
    <source>
        <dbReference type="Proteomes" id="UP000656804"/>
    </source>
</evidence>
<dbReference type="FunFam" id="3.40.605.10:FF:000007">
    <property type="entry name" value="NAD/NADP-dependent betaine aldehyde dehydrogenase"/>
    <property type="match status" value="1"/>
</dbReference>
<dbReference type="Gene3D" id="3.40.605.10">
    <property type="entry name" value="Aldehyde Dehydrogenase, Chain A, domain 1"/>
    <property type="match status" value="1"/>
</dbReference>
<feature type="active site" evidence="3">
    <location>
        <position position="262"/>
    </location>
</feature>
<dbReference type="InterPro" id="IPR016163">
    <property type="entry name" value="Ald_DH_C"/>
</dbReference>
<dbReference type="InterPro" id="IPR016162">
    <property type="entry name" value="Ald_DH_N"/>
</dbReference>
<dbReference type="RefSeq" id="WP_194503470.1">
    <property type="nucleotide sequence ID" value="NZ_JADIVZ010000004.1"/>
</dbReference>
<dbReference type="NCBIfam" id="TIGR04284">
    <property type="entry name" value="aldehy_Rv0768"/>
    <property type="match status" value="1"/>
</dbReference>
<keyword evidence="2 4" id="KW-0560">Oxidoreductase</keyword>
<reference evidence="6" key="1">
    <citation type="submission" date="2020-11" db="EMBL/GenBank/DDBJ databases">
        <title>Nocardioides sp. CBS4Y-1, whole genome shotgun sequence.</title>
        <authorList>
            <person name="Tuo L."/>
        </authorList>
    </citation>
    <scope>NUCLEOTIDE SEQUENCE</scope>
    <source>
        <strain evidence="6">CBS4Y-1</strain>
    </source>
</reference>
<keyword evidence="7" id="KW-1185">Reference proteome</keyword>
<evidence type="ECO:0000256" key="3">
    <source>
        <dbReference type="PROSITE-ProRule" id="PRU10007"/>
    </source>
</evidence>
<organism evidence="6 7">
    <name type="scientific">Nocardioides acrostichi</name>
    <dbReference type="NCBI Taxonomy" id="2784339"/>
    <lineage>
        <taxon>Bacteria</taxon>
        <taxon>Bacillati</taxon>
        <taxon>Actinomycetota</taxon>
        <taxon>Actinomycetes</taxon>
        <taxon>Propionibacteriales</taxon>
        <taxon>Nocardioidaceae</taxon>
        <taxon>Nocardioides</taxon>
    </lineage>
</organism>
<dbReference type="GO" id="GO:0016620">
    <property type="term" value="F:oxidoreductase activity, acting on the aldehyde or oxo group of donors, NAD or NADP as acceptor"/>
    <property type="evidence" value="ECO:0007669"/>
    <property type="project" value="InterPro"/>
</dbReference>
<dbReference type="PANTHER" id="PTHR42804">
    <property type="entry name" value="ALDEHYDE DEHYDROGENASE"/>
    <property type="match status" value="1"/>
</dbReference>
<evidence type="ECO:0000256" key="2">
    <source>
        <dbReference type="ARBA" id="ARBA00023002"/>
    </source>
</evidence>
<dbReference type="SUPFAM" id="SSF53720">
    <property type="entry name" value="ALDH-like"/>
    <property type="match status" value="1"/>
</dbReference>
<dbReference type="EC" id="1.2.1.-" evidence="6"/>
<evidence type="ECO:0000259" key="5">
    <source>
        <dbReference type="Pfam" id="PF00171"/>
    </source>
</evidence>
<evidence type="ECO:0000313" key="6">
    <source>
        <dbReference type="EMBL" id="MBF4162232.1"/>
    </source>
</evidence>
<dbReference type="InterPro" id="IPR016161">
    <property type="entry name" value="Ald_DH/histidinol_DH"/>
</dbReference>
<feature type="domain" description="Aldehyde dehydrogenase" evidence="5">
    <location>
        <begin position="25"/>
        <end position="489"/>
    </location>
</feature>
<sequence length="494" mass="51165">MSRLTLTIPAAQQLIDGKLAPASDGASYPILDPATGQEIGTAPDSTAGDVDAAIGAARRAFDESDWATDHALRVRCLRQLHDALVEEADAFKALTTAEVGMPDFMMSAAGFDVPVGGLKWVTDLLEDYEFETDLGEAQPMGIPTRRTVHREPVGVVAAISPWNVPTQINLAKIGPALAAGCTVVLKPAPDTPWVGAELGRLVAEKTDMPAGVFNVVMPRSNDVAAMLTTDPRVDMVSFTGSTAVGRTIMQAGAATLKKTFLELGGKSAAIVLDDANVAGAAGATAFAACMHAGQGCAITTRLIVPREKYDEAVQAAADCMSSIGTADPASAGSICGPVISAVQRDRVAAYLELAEQEGGTFACGGKVAEKDGELAGGFWIEPTVVAGLDNSSRLAQEEIFGPVLVVIAHDGDDDAVRIANESDYGLSGSVDSGDLERAKAVAARIRTGTIAVNGGVWFAPDAPFGGYKQSGIGREMGVAGFEEYLETKTLAEPA</sequence>
<comment type="similarity">
    <text evidence="1 4">Belongs to the aldehyde dehydrogenase family.</text>
</comment>
<dbReference type="FunFam" id="3.40.605.10:FF:000026">
    <property type="entry name" value="Aldehyde dehydrogenase, putative"/>
    <property type="match status" value="1"/>
</dbReference>
<comment type="caution">
    <text evidence="6">The sequence shown here is derived from an EMBL/GenBank/DDBJ whole genome shotgun (WGS) entry which is preliminary data.</text>
</comment>
<dbReference type="EMBL" id="JADIVZ010000004">
    <property type="protein sequence ID" value="MBF4162232.1"/>
    <property type="molecule type" value="Genomic_DNA"/>
</dbReference>
<dbReference type="PROSITE" id="PS00687">
    <property type="entry name" value="ALDEHYDE_DEHYDR_GLU"/>
    <property type="match status" value="1"/>
</dbReference>
<dbReference type="CDD" id="cd07089">
    <property type="entry name" value="ALDH_CddD-AldA-like"/>
    <property type="match status" value="1"/>
</dbReference>
<accession>A0A930Y7N9</accession>
<dbReference type="Gene3D" id="3.40.309.10">
    <property type="entry name" value="Aldehyde Dehydrogenase, Chain A, domain 2"/>
    <property type="match status" value="1"/>
</dbReference>
<dbReference type="InterPro" id="IPR015590">
    <property type="entry name" value="Aldehyde_DH_dom"/>
</dbReference>
<dbReference type="Proteomes" id="UP000656804">
    <property type="component" value="Unassembled WGS sequence"/>
</dbReference>
<gene>
    <name evidence="6" type="ORF">ISG29_11075</name>
</gene>
<protein>
    <submittedName>
        <fullName evidence="6">Aldehyde dehydrogenase</fullName>
        <ecNumber evidence="6">1.2.1.-</ecNumber>
    </submittedName>
</protein>
<dbReference type="PANTHER" id="PTHR42804:SF1">
    <property type="entry name" value="ALDEHYDE DEHYDROGENASE-RELATED"/>
    <property type="match status" value="1"/>
</dbReference>
<proteinExistence type="inferred from homology"/>
<dbReference type="InterPro" id="IPR029510">
    <property type="entry name" value="Ald_DH_CS_GLU"/>
</dbReference>
<dbReference type="AlphaFoldDB" id="A0A930Y7N9"/>
<evidence type="ECO:0000256" key="1">
    <source>
        <dbReference type="ARBA" id="ARBA00009986"/>
    </source>
</evidence>
<evidence type="ECO:0000256" key="4">
    <source>
        <dbReference type="RuleBase" id="RU003345"/>
    </source>
</evidence>
<dbReference type="InterPro" id="IPR026460">
    <property type="entry name" value="Aldehyde_dehydrogenase_Rv0768"/>
</dbReference>
<dbReference type="Pfam" id="PF00171">
    <property type="entry name" value="Aldedh"/>
    <property type="match status" value="1"/>
</dbReference>